<dbReference type="PANTHER" id="PTHR42850:SF2">
    <property type="entry name" value="BLL5683 PROTEIN"/>
    <property type="match status" value="1"/>
</dbReference>
<dbReference type="Proteomes" id="UP000032564">
    <property type="component" value="Unassembled WGS sequence"/>
</dbReference>
<evidence type="ECO:0000313" key="4">
    <source>
        <dbReference type="Proteomes" id="UP000032564"/>
    </source>
</evidence>
<dbReference type="Pfam" id="PF12850">
    <property type="entry name" value="Metallophos_2"/>
    <property type="match status" value="1"/>
</dbReference>
<organism evidence="3 4">
    <name type="scientific">Agrobacterium arsenijevicii</name>
    <dbReference type="NCBI Taxonomy" id="1585697"/>
    <lineage>
        <taxon>Bacteria</taxon>
        <taxon>Pseudomonadati</taxon>
        <taxon>Pseudomonadota</taxon>
        <taxon>Alphaproteobacteria</taxon>
        <taxon>Hyphomicrobiales</taxon>
        <taxon>Rhizobiaceae</taxon>
        <taxon>Rhizobium/Agrobacterium group</taxon>
        <taxon>Agrobacterium</taxon>
    </lineage>
</organism>
<protein>
    <submittedName>
        <fullName evidence="3">Metallophosphoesterase</fullName>
    </submittedName>
</protein>
<evidence type="ECO:0000259" key="2">
    <source>
        <dbReference type="Pfam" id="PF12850"/>
    </source>
</evidence>
<proteinExistence type="inferred from homology"/>
<dbReference type="InterPro" id="IPR011152">
    <property type="entry name" value="Pesterase_MJ0912"/>
</dbReference>
<dbReference type="InterPro" id="IPR050126">
    <property type="entry name" value="Ap4A_hydrolase"/>
</dbReference>
<evidence type="ECO:0000256" key="1">
    <source>
        <dbReference type="ARBA" id="ARBA00008950"/>
    </source>
</evidence>
<dbReference type="Gene3D" id="3.60.21.10">
    <property type="match status" value="1"/>
</dbReference>
<evidence type="ECO:0000313" key="3">
    <source>
        <dbReference type="EMBL" id="KJF73509.1"/>
    </source>
</evidence>
<reference evidence="3 4" key="1">
    <citation type="submission" date="2014-12" db="EMBL/GenBank/DDBJ databases">
        <authorList>
            <person name="Kuzmanovic N."/>
            <person name="Pulawska J."/>
            <person name="Obradovic A."/>
        </authorList>
    </citation>
    <scope>NUCLEOTIDE SEQUENCE [LARGE SCALE GENOMIC DNA]</scope>
    <source>
        <strain evidence="3 4">KFB 330</strain>
    </source>
</reference>
<dbReference type="PANTHER" id="PTHR42850">
    <property type="entry name" value="METALLOPHOSPHOESTERASE"/>
    <property type="match status" value="1"/>
</dbReference>
<gene>
    <name evidence="3" type="ORF">RP75_09200</name>
</gene>
<dbReference type="InterPro" id="IPR029052">
    <property type="entry name" value="Metallo-depent_PP-like"/>
</dbReference>
<keyword evidence="4" id="KW-1185">Reference proteome</keyword>
<dbReference type="EMBL" id="JWIT01000005">
    <property type="protein sequence ID" value="KJF73509.1"/>
    <property type="molecule type" value="Genomic_DNA"/>
</dbReference>
<dbReference type="InterPro" id="IPR024654">
    <property type="entry name" value="Calcineurin-like_PHP_lpxH"/>
</dbReference>
<dbReference type="PIRSF" id="PIRSF000883">
    <property type="entry name" value="Pesterase_MJ0912"/>
    <property type="match status" value="1"/>
</dbReference>
<name>A0ABR5D9A2_9HYPH</name>
<feature type="domain" description="Calcineurin-like phosphoesterase" evidence="2">
    <location>
        <begin position="1"/>
        <end position="184"/>
    </location>
</feature>
<dbReference type="SUPFAM" id="SSF56300">
    <property type="entry name" value="Metallo-dependent phosphatases"/>
    <property type="match status" value="1"/>
</dbReference>
<accession>A0ABR5D9A2</accession>
<dbReference type="RefSeq" id="WP_045017499.1">
    <property type="nucleotide sequence ID" value="NZ_CP166104.1"/>
</dbReference>
<sequence length="249" mass="27478">MIFAAIADIHGNCAALEAVLEDIARLGIEDVVNLGDCFSGPLEAGFTGDVLLGNWIPSIRGNHDRELIERAPEEMGSWERPAHAQLTAAHLDWLHTLPFSMVFRDIAYCCHGSPRGDLEYWLETLSPEGVLKLRPLAEIEAMAEGITQPLMLCGHTHIARTVQLSDGRLIVNPGSVGCPGWKDNTPFDHHVEVGHPLASYAVLEETARGWQVYFRQIRYDNLAMAEMAKVNGIPYLADALTGGWLRKDT</sequence>
<comment type="similarity">
    <text evidence="1">Belongs to the metallophosphoesterase superfamily. YfcE family.</text>
</comment>
<comment type="caution">
    <text evidence="3">The sequence shown here is derived from an EMBL/GenBank/DDBJ whole genome shotgun (WGS) entry which is preliminary data.</text>
</comment>